<comment type="caution">
    <text evidence="4">The sequence shown here is derived from an EMBL/GenBank/DDBJ whole genome shotgun (WGS) entry which is preliminary data.</text>
</comment>
<evidence type="ECO:0000259" key="3">
    <source>
        <dbReference type="Pfam" id="PF00685"/>
    </source>
</evidence>
<dbReference type="Proteomes" id="UP001347796">
    <property type="component" value="Unassembled WGS sequence"/>
</dbReference>
<feature type="domain" description="Sulfotransferase" evidence="3">
    <location>
        <begin position="46"/>
        <end position="289"/>
    </location>
</feature>
<keyword evidence="2" id="KW-0808">Transferase</keyword>
<dbReference type="InterPro" id="IPR027417">
    <property type="entry name" value="P-loop_NTPase"/>
</dbReference>
<gene>
    <name evidence="4" type="ORF">SNE40_021412</name>
</gene>
<dbReference type="EMBL" id="JAZGQO010000018">
    <property type="protein sequence ID" value="KAK6167366.1"/>
    <property type="molecule type" value="Genomic_DNA"/>
</dbReference>
<reference evidence="4 5" key="1">
    <citation type="submission" date="2024-01" db="EMBL/GenBank/DDBJ databases">
        <title>The genome of the rayed Mediterranean limpet Patella caerulea (Linnaeus, 1758).</title>
        <authorList>
            <person name="Anh-Thu Weber A."/>
            <person name="Halstead-Nussloch G."/>
        </authorList>
    </citation>
    <scope>NUCLEOTIDE SEQUENCE [LARGE SCALE GENOMIC DNA]</scope>
    <source>
        <strain evidence="4">AATW-2023a</strain>
        <tissue evidence="4">Whole specimen</tissue>
    </source>
</reference>
<dbReference type="AlphaFoldDB" id="A0AAN8GCM7"/>
<keyword evidence="5" id="KW-1185">Reference proteome</keyword>
<proteinExistence type="inferred from homology"/>
<organism evidence="4 5">
    <name type="scientific">Patella caerulea</name>
    <name type="common">Rayed Mediterranean limpet</name>
    <dbReference type="NCBI Taxonomy" id="87958"/>
    <lineage>
        <taxon>Eukaryota</taxon>
        <taxon>Metazoa</taxon>
        <taxon>Spiralia</taxon>
        <taxon>Lophotrochozoa</taxon>
        <taxon>Mollusca</taxon>
        <taxon>Gastropoda</taxon>
        <taxon>Patellogastropoda</taxon>
        <taxon>Patelloidea</taxon>
        <taxon>Patellidae</taxon>
        <taxon>Patella</taxon>
    </lineage>
</organism>
<evidence type="ECO:0000256" key="1">
    <source>
        <dbReference type="ARBA" id="ARBA00005771"/>
    </source>
</evidence>
<evidence type="ECO:0000256" key="2">
    <source>
        <dbReference type="ARBA" id="ARBA00022679"/>
    </source>
</evidence>
<comment type="similarity">
    <text evidence="1">Belongs to the sulfotransferase 1 family.</text>
</comment>
<dbReference type="InterPro" id="IPR000863">
    <property type="entry name" value="Sulfotransferase_dom"/>
</dbReference>
<sequence>MFSIERIPDCEGSTIKLGVVEEGYTAPWPVMAEQSIRVLNLKFNSNDIILAGYAKSGTHWVWEILSMLLKGRAEPAQSTKEMLMFSFGTQEGFDEIPSPRIFNSHAHYSGMPYVLRPNVCKAKIVYLLRNPKDVCVSFYHHLRCAKDFDYHGSWNGFYSLFIQGKLPGGSWFDHIVGWQEAIESTTDSPILPVFYEDLKQNCTYQIKRMSEFLGFNYNNDFFEEIAEKCKLENMKANDQKLKKQYPIHTSEDGNNFIFRKGIVGDWKNWFTVSQNEEFDQITQKRLRGTNVKFQYSIDDKQNFQN</sequence>
<dbReference type="GO" id="GO:0008146">
    <property type="term" value="F:sulfotransferase activity"/>
    <property type="evidence" value="ECO:0007669"/>
    <property type="project" value="InterPro"/>
</dbReference>
<protein>
    <recommendedName>
        <fullName evidence="3">Sulfotransferase domain-containing protein</fullName>
    </recommendedName>
</protein>
<dbReference type="PANTHER" id="PTHR11783">
    <property type="entry name" value="SULFOTRANSFERASE SULT"/>
    <property type="match status" value="1"/>
</dbReference>
<dbReference type="Gene3D" id="3.40.50.300">
    <property type="entry name" value="P-loop containing nucleotide triphosphate hydrolases"/>
    <property type="match status" value="1"/>
</dbReference>
<name>A0AAN8GCM7_PATCE</name>
<dbReference type="SUPFAM" id="SSF52540">
    <property type="entry name" value="P-loop containing nucleoside triphosphate hydrolases"/>
    <property type="match status" value="1"/>
</dbReference>
<dbReference type="Pfam" id="PF00685">
    <property type="entry name" value="Sulfotransfer_1"/>
    <property type="match status" value="1"/>
</dbReference>
<accession>A0AAN8GCM7</accession>
<evidence type="ECO:0000313" key="4">
    <source>
        <dbReference type="EMBL" id="KAK6167366.1"/>
    </source>
</evidence>
<evidence type="ECO:0000313" key="5">
    <source>
        <dbReference type="Proteomes" id="UP001347796"/>
    </source>
</evidence>